<evidence type="ECO:0008006" key="3">
    <source>
        <dbReference type="Google" id="ProtNLM"/>
    </source>
</evidence>
<proteinExistence type="predicted"/>
<dbReference type="NCBIfam" id="NF047581">
    <property type="entry name" value="gp105_phage_fam"/>
    <property type="match status" value="1"/>
</dbReference>
<accession>A0A081RSU7</accession>
<sequence>MATYSFLDVSASITGVGGSFDLGNGAALSDEGITVTMSDSKNTMTTGADGEVMHSLHASKSGTITVNLLKTSPVNAKLNAMLSTQSLSSAAWGNNVIVIRNKQSNDTAVARSVAFQKQPDLQNAKAGNTVAWVFDCGKIDIMLGTF</sequence>
<dbReference type="Pfam" id="PF11681">
    <property type="entry name" value="Phage_Tube_PhiTE"/>
    <property type="match status" value="1"/>
</dbReference>
<dbReference type="RefSeq" id="WP_021325272.1">
    <property type="nucleotide sequence ID" value="NZ_CAWLUD010000071.1"/>
</dbReference>
<dbReference type="InterPro" id="IPR021695">
    <property type="entry name" value="Phage_KPP10_Orf10"/>
</dbReference>
<dbReference type="Proteomes" id="UP000028002">
    <property type="component" value="Unassembled WGS sequence"/>
</dbReference>
<name>A0A081RSU7_PHOTE</name>
<dbReference type="AlphaFoldDB" id="A0A081RSU7"/>
<gene>
    <name evidence="1" type="ORF">MEG1DRAFT_03624</name>
</gene>
<evidence type="ECO:0000313" key="1">
    <source>
        <dbReference type="EMBL" id="KER01750.1"/>
    </source>
</evidence>
<dbReference type="EMBL" id="JGVH01000071">
    <property type="protein sequence ID" value="KER01750.1"/>
    <property type="molecule type" value="Genomic_DNA"/>
</dbReference>
<protein>
    <recommendedName>
        <fullName evidence="3">Bacteriophage protein</fullName>
    </recommendedName>
</protein>
<reference evidence="1 2" key="1">
    <citation type="submission" date="2014-03" db="EMBL/GenBank/DDBJ databases">
        <title>Draft Genome of Photorhabdus temperata Meg1.</title>
        <authorList>
            <person name="Hurst S.G.IV."/>
            <person name="Morris K."/>
            <person name="Thomas K."/>
            <person name="Tisa L.S."/>
        </authorList>
    </citation>
    <scope>NUCLEOTIDE SEQUENCE [LARGE SCALE GENOMIC DNA]</scope>
    <source>
        <strain evidence="1 2">Meg1</strain>
    </source>
</reference>
<evidence type="ECO:0000313" key="2">
    <source>
        <dbReference type="Proteomes" id="UP000028002"/>
    </source>
</evidence>
<comment type="caution">
    <text evidence="1">The sequence shown here is derived from an EMBL/GenBank/DDBJ whole genome shotgun (WGS) entry which is preliminary data.</text>
</comment>
<organism evidence="1 2">
    <name type="scientific">Photorhabdus temperata subsp. temperata Meg1</name>
    <dbReference type="NCBI Taxonomy" id="1393735"/>
    <lineage>
        <taxon>Bacteria</taxon>
        <taxon>Pseudomonadati</taxon>
        <taxon>Pseudomonadota</taxon>
        <taxon>Gammaproteobacteria</taxon>
        <taxon>Enterobacterales</taxon>
        <taxon>Morganellaceae</taxon>
        <taxon>Photorhabdus</taxon>
    </lineage>
</organism>
<dbReference type="PATRIC" id="fig|1393735.3.peg.3712"/>